<feature type="domain" description="Smf/DprA SLOG" evidence="2">
    <location>
        <begin position="11"/>
        <end position="225"/>
    </location>
</feature>
<dbReference type="InterPro" id="IPR041614">
    <property type="entry name" value="DprA_WH"/>
</dbReference>
<feature type="domain" description="DprA winged helix" evidence="3">
    <location>
        <begin position="242"/>
        <end position="290"/>
    </location>
</feature>
<dbReference type="EMBL" id="MHMM01000008">
    <property type="protein sequence ID" value="OGZ27287.1"/>
    <property type="molecule type" value="Genomic_DNA"/>
</dbReference>
<dbReference type="PANTHER" id="PTHR43022">
    <property type="entry name" value="PROTEIN SMF"/>
    <property type="match status" value="1"/>
</dbReference>
<dbReference type="Gene3D" id="1.10.10.10">
    <property type="entry name" value="Winged helix-like DNA-binding domain superfamily/Winged helix DNA-binding domain"/>
    <property type="match status" value="1"/>
</dbReference>
<dbReference type="Pfam" id="PF02481">
    <property type="entry name" value="DNA_processg_A"/>
    <property type="match status" value="1"/>
</dbReference>
<organism evidence="4 5">
    <name type="scientific">Candidatus Nealsonbacteria bacterium RIFOXYB1_FULL_40_15</name>
    <dbReference type="NCBI Taxonomy" id="1801677"/>
    <lineage>
        <taxon>Bacteria</taxon>
        <taxon>Candidatus Nealsoniibacteriota</taxon>
    </lineage>
</organism>
<comment type="caution">
    <text evidence="4">The sequence shown here is derived from an EMBL/GenBank/DDBJ whole genome shotgun (WGS) entry which is preliminary data.</text>
</comment>
<dbReference type="GO" id="GO:0009294">
    <property type="term" value="P:DNA-mediated transformation"/>
    <property type="evidence" value="ECO:0007669"/>
    <property type="project" value="InterPro"/>
</dbReference>
<proteinExistence type="inferred from homology"/>
<dbReference type="Pfam" id="PF17782">
    <property type="entry name" value="WHD_DprA"/>
    <property type="match status" value="1"/>
</dbReference>
<comment type="similarity">
    <text evidence="1">Belongs to the DprA/Smf family.</text>
</comment>
<protein>
    <submittedName>
        <fullName evidence="4">DNA protecting protein DprA</fullName>
    </submittedName>
</protein>
<dbReference type="PANTHER" id="PTHR43022:SF1">
    <property type="entry name" value="PROTEIN SMF"/>
    <property type="match status" value="1"/>
</dbReference>
<evidence type="ECO:0000256" key="1">
    <source>
        <dbReference type="ARBA" id="ARBA00006525"/>
    </source>
</evidence>
<dbReference type="SUPFAM" id="SSF102405">
    <property type="entry name" value="MCP/YpsA-like"/>
    <property type="match status" value="1"/>
</dbReference>
<dbReference type="NCBIfam" id="TIGR00732">
    <property type="entry name" value="dprA"/>
    <property type="match status" value="1"/>
</dbReference>
<dbReference type="Proteomes" id="UP000177740">
    <property type="component" value="Unassembled WGS sequence"/>
</dbReference>
<evidence type="ECO:0000313" key="4">
    <source>
        <dbReference type="EMBL" id="OGZ27287.1"/>
    </source>
</evidence>
<dbReference type="InterPro" id="IPR036388">
    <property type="entry name" value="WH-like_DNA-bd_sf"/>
</dbReference>
<dbReference type="InterPro" id="IPR057666">
    <property type="entry name" value="DrpA_SLOG"/>
</dbReference>
<gene>
    <name evidence="4" type="ORF">A2365_01065</name>
</gene>
<evidence type="ECO:0000259" key="2">
    <source>
        <dbReference type="Pfam" id="PF02481"/>
    </source>
</evidence>
<sequence>MLAYLVDMEKVIKAEDKRYPRVLKELKKEAPKKLYYKGDWDEATDSGIFENCLAVVGSRRMTAYGRQITQKLISQIAGCGITIVSGFMYGIDAEAHQATVNVGGRTIAIMPCGINLIHPEYQDKLYKEILENKGLIISEYEGNFWPTLWSYPRRNRIVAGLSMATLVVEAGEKSGSLITANFARKYNRKIFVVPGPLTSNVSRGICQLIKEGAEVITGAEDILDYFGIRNKSKNNEDTNKVKQPKSKIEDFIIKELQREPLEIDELARASEKSAAEIGVVLSLMQLKGEIFLEKRKYYLNN</sequence>
<evidence type="ECO:0000313" key="5">
    <source>
        <dbReference type="Proteomes" id="UP000177740"/>
    </source>
</evidence>
<dbReference type="InterPro" id="IPR003488">
    <property type="entry name" value="DprA"/>
</dbReference>
<dbReference type="STRING" id="1801677.A2365_01065"/>
<dbReference type="AlphaFoldDB" id="A0A1G2ENF8"/>
<name>A0A1G2ENF8_9BACT</name>
<evidence type="ECO:0000259" key="3">
    <source>
        <dbReference type="Pfam" id="PF17782"/>
    </source>
</evidence>
<dbReference type="Gene3D" id="3.40.50.450">
    <property type="match status" value="1"/>
</dbReference>
<accession>A0A1G2ENF8</accession>
<reference evidence="4 5" key="1">
    <citation type="journal article" date="2016" name="Nat. Commun.">
        <title>Thousands of microbial genomes shed light on interconnected biogeochemical processes in an aquifer system.</title>
        <authorList>
            <person name="Anantharaman K."/>
            <person name="Brown C.T."/>
            <person name="Hug L.A."/>
            <person name="Sharon I."/>
            <person name="Castelle C.J."/>
            <person name="Probst A.J."/>
            <person name="Thomas B.C."/>
            <person name="Singh A."/>
            <person name="Wilkins M.J."/>
            <person name="Karaoz U."/>
            <person name="Brodie E.L."/>
            <person name="Williams K.H."/>
            <person name="Hubbard S.S."/>
            <person name="Banfield J.F."/>
        </authorList>
    </citation>
    <scope>NUCLEOTIDE SEQUENCE [LARGE SCALE GENOMIC DNA]</scope>
</reference>